<evidence type="ECO:0000313" key="10">
    <source>
        <dbReference type="EMBL" id="TVO69868.1"/>
    </source>
</evidence>
<dbReference type="OrthoDB" id="12976at2"/>
<name>A0A558DQB3_9GAMM</name>
<gene>
    <name evidence="10" type="ORF">FHP88_17505</name>
</gene>
<dbReference type="InterPro" id="IPR051470">
    <property type="entry name" value="Thiol:disulfide_interchange"/>
</dbReference>
<evidence type="ECO:0000259" key="8">
    <source>
        <dbReference type="Pfam" id="PF10411"/>
    </source>
</evidence>
<dbReference type="InterPro" id="IPR012336">
    <property type="entry name" value="Thioredoxin-like_fold"/>
</dbReference>
<dbReference type="RefSeq" id="WP_144360397.1">
    <property type="nucleotide sequence ID" value="NZ_VMNH01000029.1"/>
</dbReference>
<keyword evidence="4 7" id="KW-0574">Periplasm</keyword>
<dbReference type="EMBL" id="VMNH01000029">
    <property type="protein sequence ID" value="TVO69868.1"/>
    <property type="molecule type" value="Genomic_DNA"/>
</dbReference>
<evidence type="ECO:0000256" key="6">
    <source>
        <dbReference type="ARBA" id="ARBA00023284"/>
    </source>
</evidence>
<evidence type="ECO:0000256" key="3">
    <source>
        <dbReference type="ARBA" id="ARBA00022729"/>
    </source>
</evidence>
<comment type="subcellular location">
    <subcellularLocation>
        <location evidence="1 7">Periplasm</location>
    </subcellularLocation>
</comment>
<evidence type="ECO:0000256" key="2">
    <source>
        <dbReference type="ARBA" id="ARBA00009813"/>
    </source>
</evidence>
<accession>A0A558DQB3</accession>
<evidence type="ECO:0000256" key="5">
    <source>
        <dbReference type="ARBA" id="ARBA00023157"/>
    </source>
</evidence>
<keyword evidence="6 7" id="KW-0676">Redox-active center</keyword>
<dbReference type="Pfam" id="PF13098">
    <property type="entry name" value="Thioredoxin_2"/>
    <property type="match status" value="1"/>
</dbReference>
<comment type="caution">
    <text evidence="10">The sequence shown here is derived from an EMBL/GenBank/DDBJ whole genome shotgun (WGS) entry which is preliminary data.</text>
</comment>
<evidence type="ECO:0000259" key="9">
    <source>
        <dbReference type="Pfam" id="PF13098"/>
    </source>
</evidence>
<dbReference type="Gene3D" id="3.40.30.10">
    <property type="entry name" value="Glutaredoxin"/>
    <property type="match status" value="1"/>
</dbReference>
<protein>
    <recommendedName>
        <fullName evidence="7">Thiol:disulfide interchange protein</fullName>
    </recommendedName>
</protein>
<organism evidence="10 11">
    <name type="scientific">Sedimenticola selenatireducens</name>
    <dbReference type="NCBI Taxonomy" id="191960"/>
    <lineage>
        <taxon>Bacteria</taxon>
        <taxon>Pseudomonadati</taxon>
        <taxon>Pseudomonadota</taxon>
        <taxon>Gammaproteobacteria</taxon>
        <taxon>Chromatiales</taxon>
        <taxon>Sedimenticolaceae</taxon>
        <taxon>Sedimenticola</taxon>
    </lineage>
</organism>
<proteinExistence type="inferred from homology"/>
<keyword evidence="11" id="KW-1185">Reference proteome</keyword>
<keyword evidence="3 7" id="KW-0732">Signal</keyword>
<dbReference type="AlphaFoldDB" id="A0A558DQB3"/>
<dbReference type="PANTHER" id="PTHR35272">
    <property type="entry name" value="THIOL:DISULFIDE INTERCHANGE PROTEIN DSBC-RELATED"/>
    <property type="match status" value="1"/>
</dbReference>
<feature type="domain" description="Thioredoxin-like fold" evidence="9">
    <location>
        <begin position="121"/>
        <end position="243"/>
    </location>
</feature>
<comment type="similarity">
    <text evidence="2 7">Belongs to the thioredoxin family. DsbC subfamily.</text>
</comment>
<evidence type="ECO:0000256" key="4">
    <source>
        <dbReference type="ARBA" id="ARBA00022764"/>
    </source>
</evidence>
<dbReference type="CDD" id="cd03020">
    <property type="entry name" value="DsbA_DsbC_DsbG"/>
    <property type="match status" value="1"/>
</dbReference>
<dbReference type="Gene3D" id="3.10.450.70">
    <property type="entry name" value="Disulphide bond isomerase, DsbC/G, N-terminal"/>
    <property type="match status" value="1"/>
</dbReference>
<reference evidence="10 11" key="1">
    <citation type="submission" date="2019-07" db="EMBL/GenBank/DDBJ databases">
        <title>The pathways for chlorine oxyanion respiration interact through the shared metabolite chlorate.</title>
        <authorList>
            <person name="Barnum T.P."/>
            <person name="Cheng Y."/>
            <person name="Hill K.A."/>
            <person name="Lucas L.N."/>
            <person name="Carlson H.K."/>
            <person name="Coates J.D."/>
        </authorList>
    </citation>
    <scope>NUCLEOTIDE SEQUENCE [LARGE SCALE GENOMIC DNA]</scope>
    <source>
        <strain evidence="10 11">BK-1</strain>
    </source>
</reference>
<dbReference type="InterPro" id="IPR033954">
    <property type="entry name" value="DiS-bond_Isoase_DsbC/G"/>
</dbReference>
<feature type="domain" description="Disulphide bond isomerase DsbC/G N-terminal" evidence="8">
    <location>
        <begin position="33"/>
        <end position="94"/>
    </location>
</feature>
<evidence type="ECO:0000256" key="7">
    <source>
        <dbReference type="RuleBase" id="RU364038"/>
    </source>
</evidence>
<dbReference type="PANTHER" id="PTHR35272:SF3">
    <property type="entry name" value="THIOL:DISULFIDE INTERCHANGE PROTEIN DSBC"/>
    <property type="match status" value="1"/>
</dbReference>
<evidence type="ECO:0000256" key="1">
    <source>
        <dbReference type="ARBA" id="ARBA00004418"/>
    </source>
</evidence>
<dbReference type="InterPro" id="IPR009094">
    <property type="entry name" value="DiS-bond_isomerase_DsbC/G_N_sf"/>
</dbReference>
<sequence length="252" mass="28222">MFERCRVFQLIIFISLIGIFPVTVTGQAGKLDVEHLRQSLTLLLPGVTPESISPTPIPNIFEVVIESRLVYVTGDGRYLFEGEIVDLERQANLTSPRLKEVTLLAIEQVGEENMLIFEPAEKTKHTLTVFTDIDSAYSRKLQQNIAEYTHRGIRIRYLFFPRAGVNSPSYAKAVTVWCSDNRHKAITRAMSGESLESISCPNPVDDHLQLGSRLGVSGAPVLVLENGEMLPGYVDAEKLYEILSKMKTLQKQ</sequence>
<dbReference type="Proteomes" id="UP000316649">
    <property type="component" value="Unassembled WGS sequence"/>
</dbReference>
<dbReference type="InterPro" id="IPR036249">
    <property type="entry name" value="Thioredoxin-like_sf"/>
</dbReference>
<dbReference type="InterPro" id="IPR018950">
    <property type="entry name" value="DiS-bond_isomerase_DsbC/G_N"/>
</dbReference>
<dbReference type="GO" id="GO:0042597">
    <property type="term" value="C:periplasmic space"/>
    <property type="evidence" value="ECO:0007669"/>
    <property type="project" value="UniProtKB-SubCell"/>
</dbReference>
<dbReference type="Pfam" id="PF10411">
    <property type="entry name" value="DsbC_N"/>
    <property type="match status" value="1"/>
</dbReference>
<comment type="function">
    <text evidence="7">Required for disulfide bond formation in some periplasmic proteins. Acts by transferring its disulfide bond to other proteins and is reduced in the process.</text>
</comment>
<dbReference type="SUPFAM" id="SSF54423">
    <property type="entry name" value="DsbC/DsbG N-terminal domain-like"/>
    <property type="match status" value="1"/>
</dbReference>
<evidence type="ECO:0000313" key="11">
    <source>
        <dbReference type="Proteomes" id="UP000316649"/>
    </source>
</evidence>
<dbReference type="SUPFAM" id="SSF52833">
    <property type="entry name" value="Thioredoxin-like"/>
    <property type="match status" value="1"/>
</dbReference>
<keyword evidence="5" id="KW-1015">Disulfide bond</keyword>